<sequence>MDLQVFIGLSVDKRLFGGRDPSSEALEVLLEQASGQFARHLATTVAQHGSPLRQFHATCGLFDATDTSASRARFRRQGEQLELELAVDWQPWLDCSAEEQAGCVVENVQLALANALENKQQRILADACRAFRADFDLDAALAQRRAWLEGGD</sequence>
<dbReference type="RefSeq" id="WP_386756124.1">
    <property type="nucleotide sequence ID" value="NZ_JBHSNM010000009.1"/>
</dbReference>
<proteinExistence type="predicted"/>
<evidence type="ECO:0000313" key="1">
    <source>
        <dbReference type="EMBL" id="MFC5571487.1"/>
    </source>
</evidence>
<accession>A0ABW0SQT0</accession>
<reference evidence="2" key="1">
    <citation type="journal article" date="2019" name="Int. J. Syst. Evol. Microbiol.">
        <title>The Global Catalogue of Microorganisms (GCM) 10K type strain sequencing project: providing services to taxonomists for standard genome sequencing and annotation.</title>
        <authorList>
            <consortium name="The Broad Institute Genomics Platform"/>
            <consortium name="The Broad Institute Genome Sequencing Center for Infectious Disease"/>
            <person name="Wu L."/>
            <person name="Ma J."/>
        </authorList>
    </citation>
    <scope>NUCLEOTIDE SEQUENCE [LARGE SCALE GENOMIC DNA]</scope>
    <source>
        <strain evidence="2">KACC 11407</strain>
    </source>
</reference>
<gene>
    <name evidence="1" type="ORF">ACFPN1_15615</name>
</gene>
<protein>
    <submittedName>
        <fullName evidence="1">Uncharacterized protein</fullName>
    </submittedName>
</protein>
<keyword evidence="2" id="KW-1185">Reference proteome</keyword>
<organism evidence="1 2">
    <name type="scientific">Lysobacter yangpyeongensis</name>
    <dbReference type="NCBI Taxonomy" id="346182"/>
    <lineage>
        <taxon>Bacteria</taxon>
        <taxon>Pseudomonadati</taxon>
        <taxon>Pseudomonadota</taxon>
        <taxon>Gammaproteobacteria</taxon>
        <taxon>Lysobacterales</taxon>
        <taxon>Lysobacteraceae</taxon>
        <taxon>Lysobacter</taxon>
    </lineage>
</organism>
<name>A0ABW0SQT0_9GAMM</name>
<comment type="caution">
    <text evidence="1">The sequence shown here is derived from an EMBL/GenBank/DDBJ whole genome shotgun (WGS) entry which is preliminary data.</text>
</comment>
<dbReference type="Proteomes" id="UP001596036">
    <property type="component" value="Unassembled WGS sequence"/>
</dbReference>
<dbReference type="EMBL" id="JBHSNM010000009">
    <property type="protein sequence ID" value="MFC5571487.1"/>
    <property type="molecule type" value="Genomic_DNA"/>
</dbReference>
<evidence type="ECO:0000313" key="2">
    <source>
        <dbReference type="Proteomes" id="UP001596036"/>
    </source>
</evidence>